<dbReference type="InterPro" id="IPR001650">
    <property type="entry name" value="Helicase_C-like"/>
</dbReference>
<reference evidence="11" key="2">
    <citation type="journal article" date="2011" name="Proc. Natl. Acad. Sci. U.S.A.">
        <title>Obligate biotrophy features unraveled by the genomic analysis of rust fungi.</title>
        <authorList>
            <person name="Duplessis S."/>
            <person name="Cuomo C.A."/>
            <person name="Lin Y.-C."/>
            <person name="Aerts A."/>
            <person name="Tisserant E."/>
            <person name="Veneault-Fourrey C."/>
            <person name="Joly D.L."/>
            <person name="Hacquard S."/>
            <person name="Amselem J."/>
            <person name="Cantarel B.L."/>
            <person name="Chiu R."/>
            <person name="Coutinho P.M."/>
            <person name="Feau N."/>
            <person name="Field M."/>
            <person name="Frey P."/>
            <person name="Gelhaye E."/>
            <person name="Goldberg J."/>
            <person name="Grabherr M.G."/>
            <person name="Kodira C.D."/>
            <person name="Kohler A."/>
            <person name="Kuees U."/>
            <person name="Lindquist E.A."/>
            <person name="Lucas S.M."/>
            <person name="Mago R."/>
            <person name="Mauceli E."/>
            <person name="Morin E."/>
            <person name="Murat C."/>
            <person name="Pangilinan J.L."/>
            <person name="Park R."/>
            <person name="Pearson M."/>
            <person name="Quesneville H."/>
            <person name="Rouhier N."/>
            <person name="Sakthikumar S."/>
            <person name="Salamov A.A."/>
            <person name="Schmutz J."/>
            <person name="Selles B."/>
            <person name="Shapiro H."/>
            <person name="Tanguay P."/>
            <person name="Tuskan G.A."/>
            <person name="Henrissat B."/>
            <person name="Van de Peer Y."/>
            <person name="Rouze P."/>
            <person name="Ellis J.G."/>
            <person name="Dodds P.N."/>
            <person name="Schein J.E."/>
            <person name="Zhong S."/>
            <person name="Hamelin R.C."/>
            <person name="Grigoriev I.V."/>
            <person name="Szabo L.J."/>
            <person name="Martin F."/>
        </authorList>
    </citation>
    <scope>NUCLEOTIDE SEQUENCE [LARGE SCALE GENOMIC DNA]</scope>
    <source>
        <strain evidence="11">CRL 75-36-700-3 / race SCCL</strain>
    </source>
</reference>
<dbReference type="GeneID" id="10540653"/>
<dbReference type="Pfam" id="PF00271">
    <property type="entry name" value="Helicase_C"/>
    <property type="match status" value="1"/>
</dbReference>
<dbReference type="SUPFAM" id="SSF52540">
    <property type="entry name" value="P-loop containing nucleoside triphosphate hydrolases"/>
    <property type="match status" value="1"/>
</dbReference>
<dbReference type="Pfam" id="PF00270">
    <property type="entry name" value="DEAD"/>
    <property type="match status" value="1"/>
</dbReference>
<evidence type="ECO:0000256" key="1">
    <source>
        <dbReference type="ARBA" id="ARBA00005446"/>
    </source>
</evidence>
<dbReference type="VEuPathDB" id="FungiDB:PGTG_12940"/>
<proteinExistence type="inferred from homology"/>
<dbReference type="GO" id="GO:0005694">
    <property type="term" value="C:chromosome"/>
    <property type="evidence" value="ECO:0000318"/>
    <property type="project" value="GO_Central"/>
</dbReference>
<organism evidence="10 11">
    <name type="scientific">Puccinia graminis f. sp. tritici (strain CRL 75-36-700-3 / race SCCL)</name>
    <name type="common">Black stem rust fungus</name>
    <dbReference type="NCBI Taxonomy" id="418459"/>
    <lineage>
        <taxon>Eukaryota</taxon>
        <taxon>Fungi</taxon>
        <taxon>Dikarya</taxon>
        <taxon>Basidiomycota</taxon>
        <taxon>Pucciniomycotina</taxon>
        <taxon>Pucciniomycetes</taxon>
        <taxon>Pucciniales</taxon>
        <taxon>Pucciniaceae</taxon>
        <taxon>Puccinia</taxon>
    </lineage>
</organism>
<dbReference type="SMART" id="SM00490">
    <property type="entry name" value="HELICc"/>
    <property type="match status" value="1"/>
</dbReference>
<evidence type="ECO:0000313" key="10">
    <source>
        <dbReference type="EMBL" id="EFP86558.2"/>
    </source>
</evidence>
<dbReference type="AlphaFoldDB" id="E3KQI3"/>
<dbReference type="InterPro" id="IPR014001">
    <property type="entry name" value="Helicase_ATP-bd"/>
</dbReference>
<reference key="1">
    <citation type="submission" date="2007-01" db="EMBL/GenBank/DDBJ databases">
        <title>The Genome Sequence of Puccinia graminis f. sp. tritici Strain CRL 75-36-700-3.</title>
        <authorList>
            <consortium name="The Broad Institute Genome Sequencing Platform"/>
            <person name="Birren B."/>
            <person name="Lander E."/>
            <person name="Galagan J."/>
            <person name="Nusbaum C."/>
            <person name="Devon K."/>
            <person name="Cuomo C."/>
            <person name="Jaffe D."/>
            <person name="Butler J."/>
            <person name="Alvarez P."/>
            <person name="Gnerre S."/>
            <person name="Grabherr M."/>
            <person name="Mauceli E."/>
            <person name="Brockman W."/>
            <person name="Young S."/>
            <person name="LaButti K."/>
            <person name="Sykes S."/>
            <person name="DeCaprio D."/>
            <person name="Crawford M."/>
            <person name="Koehrsen M."/>
            <person name="Engels R."/>
            <person name="Montgomery P."/>
            <person name="Pearson M."/>
            <person name="Howarth C."/>
            <person name="Larson L."/>
            <person name="White J."/>
            <person name="Zeng Q."/>
            <person name="Kodira C."/>
            <person name="Yandava C."/>
            <person name="Alvarado L."/>
            <person name="O'Leary S."/>
            <person name="Szabo L."/>
            <person name="Dean R."/>
            <person name="Schein J."/>
        </authorList>
    </citation>
    <scope>NUCLEOTIDE SEQUENCE</scope>
    <source>
        <strain>CRL 75-36-700-3</strain>
    </source>
</reference>
<dbReference type="KEGG" id="pgr:PGTG_12940"/>
<dbReference type="GO" id="GO:0043138">
    <property type="term" value="F:3'-5' DNA helicase activity"/>
    <property type="evidence" value="ECO:0000318"/>
    <property type="project" value="GO_Central"/>
</dbReference>
<dbReference type="RefSeq" id="XP_003330977.2">
    <property type="nucleotide sequence ID" value="XM_003330929.2"/>
</dbReference>
<accession>E3KQI3</accession>
<dbReference type="InParanoid" id="E3KQI3"/>
<keyword evidence="5" id="KW-0413">Isomerase</keyword>
<evidence type="ECO:0000256" key="6">
    <source>
        <dbReference type="ARBA" id="ARBA00034617"/>
    </source>
</evidence>
<dbReference type="EMBL" id="DS178301">
    <property type="protein sequence ID" value="EFP86558.2"/>
    <property type="molecule type" value="Genomic_DNA"/>
</dbReference>
<gene>
    <name evidence="10" type="ORF">PGTG_12940</name>
</gene>
<protein>
    <recommendedName>
        <fullName evidence="7">DNA 3'-5' helicase</fullName>
        <ecNumber evidence="7">5.6.2.4</ecNumber>
    </recommendedName>
</protein>
<dbReference type="SMART" id="SM00487">
    <property type="entry name" value="DEXDc"/>
    <property type="match status" value="1"/>
</dbReference>
<dbReference type="EC" id="5.6.2.4" evidence="7"/>
<evidence type="ECO:0000256" key="8">
    <source>
        <dbReference type="SAM" id="MobiDB-lite"/>
    </source>
</evidence>
<evidence type="ECO:0000256" key="7">
    <source>
        <dbReference type="ARBA" id="ARBA00034808"/>
    </source>
</evidence>
<keyword evidence="2" id="KW-0547">Nucleotide-binding</keyword>
<evidence type="ECO:0000259" key="9">
    <source>
        <dbReference type="PROSITE" id="PS51192"/>
    </source>
</evidence>
<evidence type="ECO:0000313" key="11">
    <source>
        <dbReference type="Proteomes" id="UP000008783"/>
    </source>
</evidence>
<sequence length="729" mass="81757">MLNQISSRTIIPKPQRIWTPTGINVYKKIYEKRDADVKTHIEQVSLKTYGQPSKTQQTDAVLNLIRGRNTFLLAGTGFGKSRIAELYYKMIPQNKRAVVLVLNPLDSLGDNQVYEKVQAGFTAINLTKMNFNQEVANEISNGVYQFVYMSPETFLNNKIWEAVYFSRKFQNRLALIVVDEAHMIYIWGLVESGHGKKAAAILLRFQDIGIFRPCYGNLGGHLLFRNNKPILLLSATCRPVAIEAIKKSLKLNDEDIDVIQAELTRPEIRLIRIPMEKSLASSLDLIKVFPSAHDVGNADLVPTLVYSGSRNRTLTVMEVVDRARETPLSCMDPHNTCVRRFHSCTGDLDKVRCVDQFANGTFPIISATMALGLGQNWKRVRMVAHMGRGDPAQIAQMLGRCGRDGRMGLGLMFVEKTRRSGKNTVNQFTRGAAQSDEDRIDALAITPVCLRIAFSMDNLLGYVPLWEDDPAYIKEKDREVKAGFAPCRCSNCAVYESAKLIKHLVLANQDNFDAILDDTFDVPSIPDISHKFPPKRQSPHKRKFRDEELVILNALKTDLIMEMTKMYNRLIPPGGPLSSTDLFDTDEAEAIAYNLDNIATIDDIRSLIGGQCFPGQLEKLLALVIDFKHAQVTQNSTHHSPKSAKTTGPQFPGGNIQTLATADGNAEASICVQRKTKKAIAAEKRQEKAREKAISLERDRKRKEQVAMIMAQTWADLNDKQKTDSTDTR</sequence>
<evidence type="ECO:0000256" key="4">
    <source>
        <dbReference type="ARBA" id="ARBA00023125"/>
    </source>
</evidence>
<dbReference type="PANTHER" id="PTHR13710:SF105">
    <property type="entry name" value="ATP-DEPENDENT DNA HELICASE Q1"/>
    <property type="match status" value="1"/>
</dbReference>
<feature type="region of interest" description="Disordered" evidence="8">
    <location>
        <begin position="683"/>
        <end position="702"/>
    </location>
</feature>
<dbReference type="GO" id="GO:0000724">
    <property type="term" value="P:double-strand break repair via homologous recombination"/>
    <property type="evidence" value="ECO:0000318"/>
    <property type="project" value="GO_Central"/>
</dbReference>
<dbReference type="HOGENOM" id="CLU_011478_1_1_1"/>
<keyword evidence="3" id="KW-0067">ATP-binding</keyword>
<name>E3KQI3_PUCGT</name>
<evidence type="ECO:0000256" key="3">
    <source>
        <dbReference type="ARBA" id="ARBA00022840"/>
    </source>
</evidence>
<dbReference type="InterPro" id="IPR011545">
    <property type="entry name" value="DEAD/DEAH_box_helicase_dom"/>
</dbReference>
<dbReference type="InterPro" id="IPR027417">
    <property type="entry name" value="P-loop_NTPase"/>
</dbReference>
<dbReference type="PROSITE" id="PS51192">
    <property type="entry name" value="HELICASE_ATP_BIND_1"/>
    <property type="match status" value="1"/>
</dbReference>
<dbReference type="GO" id="GO:0005737">
    <property type="term" value="C:cytoplasm"/>
    <property type="evidence" value="ECO:0000318"/>
    <property type="project" value="GO_Central"/>
</dbReference>
<feature type="domain" description="Helicase ATP-binding" evidence="9">
    <location>
        <begin position="61"/>
        <end position="255"/>
    </location>
</feature>
<evidence type="ECO:0000256" key="2">
    <source>
        <dbReference type="ARBA" id="ARBA00022741"/>
    </source>
</evidence>
<dbReference type="STRING" id="418459.E3KQI3"/>
<dbReference type="GO" id="GO:0009378">
    <property type="term" value="F:four-way junction helicase activity"/>
    <property type="evidence" value="ECO:0000318"/>
    <property type="project" value="GO_Central"/>
</dbReference>
<dbReference type="PANTHER" id="PTHR13710">
    <property type="entry name" value="DNA HELICASE RECQ FAMILY MEMBER"/>
    <property type="match status" value="1"/>
</dbReference>
<dbReference type="GO" id="GO:0006260">
    <property type="term" value="P:DNA replication"/>
    <property type="evidence" value="ECO:0000318"/>
    <property type="project" value="GO_Central"/>
</dbReference>
<dbReference type="Proteomes" id="UP000008783">
    <property type="component" value="Unassembled WGS sequence"/>
</dbReference>
<dbReference type="eggNOG" id="KOG0351">
    <property type="taxonomic scope" value="Eukaryota"/>
</dbReference>
<dbReference type="OrthoDB" id="2498624at2759"/>
<feature type="region of interest" description="Disordered" evidence="8">
    <location>
        <begin position="633"/>
        <end position="653"/>
    </location>
</feature>
<dbReference type="GO" id="GO:0003677">
    <property type="term" value="F:DNA binding"/>
    <property type="evidence" value="ECO:0007669"/>
    <property type="project" value="UniProtKB-KW"/>
</dbReference>
<dbReference type="Gene3D" id="3.40.50.300">
    <property type="entry name" value="P-loop containing nucleotide triphosphate hydrolases"/>
    <property type="match status" value="2"/>
</dbReference>
<comment type="similarity">
    <text evidence="1">Belongs to the helicase family. RecQ subfamily.</text>
</comment>
<keyword evidence="4" id="KW-0238">DNA-binding</keyword>
<evidence type="ECO:0000256" key="5">
    <source>
        <dbReference type="ARBA" id="ARBA00023235"/>
    </source>
</evidence>
<keyword evidence="11" id="KW-1185">Reference proteome</keyword>
<comment type="catalytic activity">
    <reaction evidence="6">
        <text>Couples ATP hydrolysis with the unwinding of duplex DNA by translocating in the 3'-5' direction.</text>
        <dbReference type="EC" id="5.6.2.4"/>
    </reaction>
</comment>
<dbReference type="GO" id="GO:0005524">
    <property type="term" value="F:ATP binding"/>
    <property type="evidence" value="ECO:0007669"/>
    <property type="project" value="UniProtKB-KW"/>
</dbReference>